<proteinExistence type="predicted"/>
<evidence type="ECO:0000313" key="1">
    <source>
        <dbReference type="EMBL" id="KAF0897420.1"/>
    </source>
</evidence>
<accession>A0A6G1CBC3</accession>
<keyword evidence="2" id="KW-1185">Reference proteome</keyword>
<name>A0A6G1CBC3_9ORYZ</name>
<sequence length="97" mass="10424">MEQGRELTESDTGREAHRLQAGLVETMLTTALDVSSRAVALLARWRRGAGQQKTAALGKARWHGWAGGGGQMQRWQRSLRAEGGGAALARWRGGVVG</sequence>
<dbReference type="Proteomes" id="UP000479710">
    <property type="component" value="Unassembled WGS sequence"/>
</dbReference>
<dbReference type="EMBL" id="SPHZ02000010">
    <property type="protein sequence ID" value="KAF0897420.1"/>
    <property type="molecule type" value="Genomic_DNA"/>
</dbReference>
<gene>
    <name evidence="1" type="ORF">E2562_037120</name>
</gene>
<comment type="caution">
    <text evidence="1">The sequence shown here is derived from an EMBL/GenBank/DDBJ whole genome shotgun (WGS) entry which is preliminary data.</text>
</comment>
<reference evidence="1 2" key="1">
    <citation type="submission" date="2019-11" db="EMBL/GenBank/DDBJ databases">
        <title>Whole genome sequence of Oryza granulata.</title>
        <authorList>
            <person name="Li W."/>
        </authorList>
    </citation>
    <scope>NUCLEOTIDE SEQUENCE [LARGE SCALE GENOMIC DNA]</scope>
    <source>
        <strain evidence="2">cv. Menghai</strain>
        <tissue evidence="1">Leaf</tissue>
    </source>
</reference>
<protein>
    <submittedName>
        <fullName evidence="1">Uncharacterized protein</fullName>
    </submittedName>
</protein>
<dbReference type="AlphaFoldDB" id="A0A6G1CBC3"/>
<organism evidence="1 2">
    <name type="scientific">Oryza meyeriana var. granulata</name>
    <dbReference type="NCBI Taxonomy" id="110450"/>
    <lineage>
        <taxon>Eukaryota</taxon>
        <taxon>Viridiplantae</taxon>
        <taxon>Streptophyta</taxon>
        <taxon>Embryophyta</taxon>
        <taxon>Tracheophyta</taxon>
        <taxon>Spermatophyta</taxon>
        <taxon>Magnoliopsida</taxon>
        <taxon>Liliopsida</taxon>
        <taxon>Poales</taxon>
        <taxon>Poaceae</taxon>
        <taxon>BOP clade</taxon>
        <taxon>Oryzoideae</taxon>
        <taxon>Oryzeae</taxon>
        <taxon>Oryzinae</taxon>
        <taxon>Oryza</taxon>
        <taxon>Oryza meyeriana</taxon>
    </lineage>
</organism>
<evidence type="ECO:0000313" key="2">
    <source>
        <dbReference type="Proteomes" id="UP000479710"/>
    </source>
</evidence>